<evidence type="ECO:0000313" key="3">
    <source>
        <dbReference type="Proteomes" id="UP000276133"/>
    </source>
</evidence>
<gene>
    <name evidence="2" type="ORF">BpHYR1_051201</name>
</gene>
<evidence type="ECO:0000313" key="2">
    <source>
        <dbReference type="EMBL" id="RNA30619.1"/>
    </source>
</evidence>
<accession>A0A3M7S4L6</accession>
<keyword evidence="1" id="KW-0812">Transmembrane</keyword>
<feature type="transmembrane region" description="Helical" evidence="1">
    <location>
        <begin position="42"/>
        <end position="66"/>
    </location>
</feature>
<evidence type="ECO:0000256" key="1">
    <source>
        <dbReference type="SAM" id="Phobius"/>
    </source>
</evidence>
<dbReference type="AlphaFoldDB" id="A0A3M7S4L6"/>
<dbReference type="Proteomes" id="UP000276133">
    <property type="component" value="Unassembled WGS sequence"/>
</dbReference>
<comment type="caution">
    <text evidence="2">The sequence shown here is derived from an EMBL/GenBank/DDBJ whole genome shotgun (WGS) entry which is preliminary data.</text>
</comment>
<sequence>MNFFSNDLTFCFTFMSCRNNRNYVFDNPKNHKCIKKKISLQFFTEFCMLLFVQPILLATLHSFVFFKEVHYCIAISDKLFFKNITVTNCSIILRYLNQG</sequence>
<organism evidence="2 3">
    <name type="scientific">Brachionus plicatilis</name>
    <name type="common">Marine rotifer</name>
    <name type="synonym">Brachionus muelleri</name>
    <dbReference type="NCBI Taxonomy" id="10195"/>
    <lineage>
        <taxon>Eukaryota</taxon>
        <taxon>Metazoa</taxon>
        <taxon>Spiralia</taxon>
        <taxon>Gnathifera</taxon>
        <taxon>Rotifera</taxon>
        <taxon>Eurotatoria</taxon>
        <taxon>Monogononta</taxon>
        <taxon>Pseudotrocha</taxon>
        <taxon>Ploima</taxon>
        <taxon>Brachionidae</taxon>
        <taxon>Brachionus</taxon>
    </lineage>
</organism>
<reference evidence="2 3" key="1">
    <citation type="journal article" date="2018" name="Sci. Rep.">
        <title>Genomic signatures of local adaptation to the degree of environmental predictability in rotifers.</title>
        <authorList>
            <person name="Franch-Gras L."/>
            <person name="Hahn C."/>
            <person name="Garcia-Roger E.M."/>
            <person name="Carmona M.J."/>
            <person name="Serra M."/>
            <person name="Gomez A."/>
        </authorList>
    </citation>
    <scope>NUCLEOTIDE SEQUENCE [LARGE SCALE GENOMIC DNA]</scope>
    <source>
        <strain evidence="2">HYR1</strain>
    </source>
</reference>
<keyword evidence="1" id="KW-0472">Membrane</keyword>
<proteinExistence type="predicted"/>
<dbReference type="EMBL" id="REGN01002066">
    <property type="protein sequence ID" value="RNA30619.1"/>
    <property type="molecule type" value="Genomic_DNA"/>
</dbReference>
<keyword evidence="1" id="KW-1133">Transmembrane helix</keyword>
<keyword evidence="3" id="KW-1185">Reference proteome</keyword>
<protein>
    <submittedName>
        <fullName evidence="2">Uncharacterized protein</fullName>
    </submittedName>
</protein>
<name>A0A3M7S4L6_BRAPC</name>